<evidence type="ECO:0000256" key="7">
    <source>
        <dbReference type="ARBA" id="ARBA00022989"/>
    </source>
</evidence>
<keyword evidence="3" id="KW-1003">Cell membrane</keyword>
<evidence type="ECO:0000313" key="11">
    <source>
        <dbReference type="EMBL" id="MFC6281383.1"/>
    </source>
</evidence>
<keyword evidence="6 11" id="KW-0067">ATP-binding</keyword>
<comment type="caution">
    <text evidence="11">The sequence shown here is derived from an EMBL/GenBank/DDBJ whole genome shotgun (WGS) entry which is preliminary data.</text>
</comment>
<evidence type="ECO:0000259" key="10">
    <source>
        <dbReference type="PROSITE" id="PS50893"/>
    </source>
</evidence>
<name>A0ABW1TWV6_9BURK</name>
<keyword evidence="8 9" id="KW-0472">Membrane</keyword>
<feature type="transmembrane region" description="Helical" evidence="9">
    <location>
        <begin position="12"/>
        <end position="31"/>
    </location>
</feature>
<keyword evidence="12" id="KW-1185">Reference proteome</keyword>
<dbReference type="RefSeq" id="WP_371439050.1">
    <property type="nucleotide sequence ID" value="NZ_JBHSRS010000018.1"/>
</dbReference>
<dbReference type="PANTHER" id="PTHR45772">
    <property type="entry name" value="CONSERVED COMPONENT OF ABC TRANSPORTER FOR NATURAL AMINO ACIDS-RELATED"/>
    <property type="match status" value="1"/>
</dbReference>
<sequence length="597" mass="63151">MSNFLRWCGAGIRPLLILGVLGLVLWATTISSAYQMRLFTIVGIYALLALGYQFIFGHAGALALTQGSFFGVGAYVTGILGSRYGLGGEYTLLLSVALPLALAAIVAAPVLRLDSHYFALATLGIGQVLLLVAIAWQDLTGGSNGLSGIPGLSVLGYEIKKGPGIMIAVWCCVAAGALLSWRITRGLYGAALQISRENPVAAQAIGIDTARLRYATFLLSAMFAGLAGALYAHSIRVVSVEALEFPIMVACLTITVLGGRTHIAGAILGAILIVNLPEWFRVMEKYYLIAYGVALLAAIIVAPYGLIGLLEQWRAKLWPERPAALPEPAALPDKSPVVGQAGTLLEVQDVRKRFGGLKALDGVSFKVAYGEILGLIGPNGSGKTTMLNVITGIYRADTGSVLLNGEAIHEKASFTIAGSGIARTFQNINLVDDMAVLDNVAVARYGFEKAGLSQALGADWHEAAWQRARANAVYLLDALGIAHTASARAGGLAYGIKRKVEIARALALEPSLLLLDEPAAGLNEDEQIDLADRLRTFSRKGLSILVIEHNMPFLMPLAQRIICLDHGVVIAEGTPAEIRANPLVIEAYLGAPEGPQP</sequence>
<feature type="transmembrane region" description="Helical" evidence="9">
    <location>
        <begin position="245"/>
        <end position="274"/>
    </location>
</feature>
<feature type="transmembrane region" description="Helical" evidence="9">
    <location>
        <begin position="214"/>
        <end position="233"/>
    </location>
</feature>
<dbReference type="InterPro" id="IPR032823">
    <property type="entry name" value="BCA_ABC_TP_C"/>
</dbReference>
<feature type="domain" description="ABC transporter" evidence="10">
    <location>
        <begin position="345"/>
        <end position="591"/>
    </location>
</feature>
<evidence type="ECO:0000256" key="2">
    <source>
        <dbReference type="ARBA" id="ARBA00022448"/>
    </source>
</evidence>
<evidence type="ECO:0000256" key="3">
    <source>
        <dbReference type="ARBA" id="ARBA00022475"/>
    </source>
</evidence>
<dbReference type="Gene3D" id="3.40.50.300">
    <property type="entry name" value="P-loop containing nucleotide triphosphate hydrolases"/>
    <property type="match status" value="1"/>
</dbReference>
<dbReference type="CDD" id="cd06581">
    <property type="entry name" value="TM_PBP1_LivM_like"/>
    <property type="match status" value="1"/>
</dbReference>
<dbReference type="SUPFAM" id="SSF52540">
    <property type="entry name" value="P-loop containing nucleoside triphosphate hydrolases"/>
    <property type="match status" value="1"/>
</dbReference>
<proteinExistence type="predicted"/>
<dbReference type="Pfam" id="PF12399">
    <property type="entry name" value="BCA_ABC_TP_C"/>
    <property type="match status" value="1"/>
</dbReference>
<dbReference type="InterPro" id="IPR003593">
    <property type="entry name" value="AAA+_ATPase"/>
</dbReference>
<comment type="subcellular location">
    <subcellularLocation>
        <location evidence="1">Cell membrane</location>
        <topology evidence="1">Multi-pass membrane protein</topology>
    </subcellularLocation>
</comment>
<organism evidence="11 12">
    <name type="scientific">Polaromonas aquatica</name>
    <dbReference type="NCBI Taxonomy" id="332657"/>
    <lineage>
        <taxon>Bacteria</taxon>
        <taxon>Pseudomonadati</taxon>
        <taxon>Pseudomonadota</taxon>
        <taxon>Betaproteobacteria</taxon>
        <taxon>Burkholderiales</taxon>
        <taxon>Comamonadaceae</taxon>
        <taxon>Polaromonas</taxon>
    </lineage>
</organism>
<keyword evidence="5" id="KW-0547">Nucleotide-binding</keyword>
<evidence type="ECO:0000256" key="5">
    <source>
        <dbReference type="ARBA" id="ARBA00022741"/>
    </source>
</evidence>
<keyword evidence="2" id="KW-0813">Transport</keyword>
<dbReference type="InterPro" id="IPR001851">
    <property type="entry name" value="ABC_transp_permease"/>
</dbReference>
<feature type="transmembrane region" description="Helical" evidence="9">
    <location>
        <begin position="165"/>
        <end position="183"/>
    </location>
</feature>
<evidence type="ECO:0000256" key="8">
    <source>
        <dbReference type="ARBA" id="ARBA00023136"/>
    </source>
</evidence>
<dbReference type="InterPro" id="IPR043428">
    <property type="entry name" value="LivM-like"/>
</dbReference>
<dbReference type="EMBL" id="JBHSRS010000018">
    <property type="protein sequence ID" value="MFC6281383.1"/>
    <property type="molecule type" value="Genomic_DNA"/>
</dbReference>
<dbReference type="InterPro" id="IPR027417">
    <property type="entry name" value="P-loop_NTPase"/>
</dbReference>
<keyword evidence="4 9" id="KW-0812">Transmembrane</keyword>
<feature type="transmembrane region" description="Helical" evidence="9">
    <location>
        <begin position="92"/>
        <end position="111"/>
    </location>
</feature>
<keyword evidence="7 9" id="KW-1133">Transmembrane helix</keyword>
<reference evidence="12" key="1">
    <citation type="journal article" date="2019" name="Int. J. Syst. Evol. Microbiol.">
        <title>The Global Catalogue of Microorganisms (GCM) 10K type strain sequencing project: providing services to taxonomists for standard genome sequencing and annotation.</title>
        <authorList>
            <consortium name="The Broad Institute Genomics Platform"/>
            <consortium name="The Broad Institute Genome Sequencing Center for Infectious Disease"/>
            <person name="Wu L."/>
            <person name="Ma J."/>
        </authorList>
    </citation>
    <scope>NUCLEOTIDE SEQUENCE [LARGE SCALE GENOMIC DNA]</scope>
    <source>
        <strain evidence="12">CCUG 39402</strain>
    </source>
</reference>
<dbReference type="PANTHER" id="PTHR45772:SF7">
    <property type="entry name" value="AMINO ACID ABC TRANSPORTER ATP-BINDING PROTEIN"/>
    <property type="match status" value="1"/>
</dbReference>
<dbReference type="InterPro" id="IPR003439">
    <property type="entry name" value="ABC_transporter-like_ATP-bd"/>
</dbReference>
<evidence type="ECO:0000256" key="9">
    <source>
        <dbReference type="SAM" id="Phobius"/>
    </source>
</evidence>
<evidence type="ECO:0000256" key="1">
    <source>
        <dbReference type="ARBA" id="ARBA00004651"/>
    </source>
</evidence>
<feature type="transmembrane region" description="Helical" evidence="9">
    <location>
        <begin position="286"/>
        <end position="307"/>
    </location>
</feature>
<dbReference type="Pfam" id="PF00005">
    <property type="entry name" value="ABC_tran"/>
    <property type="match status" value="1"/>
</dbReference>
<dbReference type="Proteomes" id="UP001596270">
    <property type="component" value="Unassembled WGS sequence"/>
</dbReference>
<dbReference type="SMART" id="SM00382">
    <property type="entry name" value="AAA"/>
    <property type="match status" value="1"/>
</dbReference>
<feature type="transmembrane region" description="Helical" evidence="9">
    <location>
        <begin position="38"/>
        <end position="55"/>
    </location>
</feature>
<accession>A0ABW1TWV6</accession>
<evidence type="ECO:0000256" key="6">
    <source>
        <dbReference type="ARBA" id="ARBA00022840"/>
    </source>
</evidence>
<evidence type="ECO:0000313" key="12">
    <source>
        <dbReference type="Proteomes" id="UP001596270"/>
    </source>
</evidence>
<gene>
    <name evidence="11" type="ORF">ACFQND_09095</name>
</gene>
<dbReference type="CDD" id="cd03219">
    <property type="entry name" value="ABC_Mj1267_LivG_branched"/>
    <property type="match status" value="1"/>
</dbReference>
<dbReference type="GO" id="GO:0005524">
    <property type="term" value="F:ATP binding"/>
    <property type="evidence" value="ECO:0007669"/>
    <property type="project" value="UniProtKB-KW"/>
</dbReference>
<evidence type="ECO:0000256" key="4">
    <source>
        <dbReference type="ARBA" id="ARBA00022692"/>
    </source>
</evidence>
<dbReference type="PROSITE" id="PS50893">
    <property type="entry name" value="ABC_TRANSPORTER_2"/>
    <property type="match status" value="1"/>
</dbReference>
<dbReference type="InterPro" id="IPR051120">
    <property type="entry name" value="ABC_AA/LPS_Transport"/>
</dbReference>
<feature type="transmembrane region" description="Helical" evidence="9">
    <location>
        <begin position="117"/>
        <end position="136"/>
    </location>
</feature>
<protein>
    <submittedName>
        <fullName evidence="11">ATP-binding cassette domain-containing protein</fullName>
    </submittedName>
</protein>
<dbReference type="Pfam" id="PF02653">
    <property type="entry name" value="BPD_transp_2"/>
    <property type="match status" value="1"/>
</dbReference>